<dbReference type="InterPro" id="IPR007560">
    <property type="entry name" value="Restrct_endonuc_IV_Mrr"/>
</dbReference>
<evidence type="ECO:0000259" key="1">
    <source>
        <dbReference type="Pfam" id="PF04471"/>
    </source>
</evidence>
<gene>
    <name evidence="2" type="ORF">J2X04_000672</name>
</gene>
<organism evidence="2 3">
    <name type="scientific">Agrilutibacter niabensis</name>
    <dbReference type="NCBI Taxonomy" id="380628"/>
    <lineage>
        <taxon>Bacteria</taxon>
        <taxon>Pseudomonadati</taxon>
        <taxon>Pseudomonadota</taxon>
        <taxon>Gammaproteobacteria</taxon>
        <taxon>Lysobacterales</taxon>
        <taxon>Lysobacteraceae</taxon>
        <taxon>Agrilutibacter</taxon>
    </lineage>
</organism>
<dbReference type="EMBL" id="JAVDVW010000001">
    <property type="protein sequence ID" value="MDR7098325.1"/>
    <property type="molecule type" value="Genomic_DNA"/>
</dbReference>
<evidence type="ECO:0000313" key="2">
    <source>
        <dbReference type="EMBL" id="MDR7098325.1"/>
    </source>
</evidence>
<evidence type="ECO:0000313" key="3">
    <source>
        <dbReference type="Proteomes" id="UP001267878"/>
    </source>
</evidence>
<feature type="domain" description="Restriction endonuclease type IV Mrr" evidence="1">
    <location>
        <begin position="42"/>
        <end position="149"/>
    </location>
</feature>
<protein>
    <recommendedName>
        <fullName evidence="1">Restriction endonuclease type IV Mrr domain-containing protein</fullName>
    </recommendedName>
</protein>
<accession>A0ABU1VLX5</accession>
<dbReference type="RefSeq" id="WP_310052110.1">
    <property type="nucleotide sequence ID" value="NZ_JAVDVW010000001.1"/>
</dbReference>
<dbReference type="Pfam" id="PF04471">
    <property type="entry name" value="Mrr_cat"/>
    <property type="match status" value="1"/>
</dbReference>
<dbReference type="Proteomes" id="UP001267878">
    <property type="component" value="Unassembled WGS sequence"/>
</dbReference>
<sequence>MTASSLLLALAVTALIGGVATAWLWLVQQPRTEREEGLRLLSAMRWREFSRLVVAALHSRGFEPEAIEDAAERGQDSVIHLRRDGKEWLLACKQGLNYRITPANVSDMTDAVRFHGAAGGVVATPGVTEPAARKVAARVDLIDGDTLWPMVQAQLAPGVRDELAGKARQAATRHVAIAWAGALALGLAGAAVMPKGETANDAPAIAAATTTAATTAAPGPAANAATTTVATPVHAAAPISEGEQRDEVIRMVSTLPGVERAMWSTRSTLLVYLIDEDANPVRGICDVMEKYESLRTSRLHLQPPAGAARPSRFLQCATY</sequence>
<comment type="caution">
    <text evidence="2">The sequence shown here is derived from an EMBL/GenBank/DDBJ whole genome shotgun (WGS) entry which is preliminary data.</text>
</comment>
<proteinExistence type="predicted"/>
<keyword evidence="3" id="KW-1185">Reference proteome</keyword>
<dbReference type="PANTHER" id="PTHR30015">
    <property type="entry name" value="MRR RESTRICTION SYSTEM PROTEIN"/>
    <property type="match status" value="1"/>
</dbReference>
<dbReference type="InterPro" id="IPR052906">
    <property type="entry name" value="Type_IV_Methyl-Rstrct_Enzyme"/>
</dbReference>
<dbReference type="PANTHER" id="PTHR30015:SF7">
    <property type="entry name" value="TYPE IV METHYL-DIRECTED RESTRICTION ENZYME ECOKMRR"/>
    <property type="match status" value="1"/>
</dbReference>
<name>A0ABU1VLX5_9GAMM</name>
<reference evidence="2 3" key="1">
    <citation type="submission" date="2023-07" db="EMBL/GenBank/DDBJ databases">
        <title>Sorghum-associated microbial communities from plants grown in Nebraska, USA.</title>
        <authorList>
            <person name="Schachtman D."/>
        </authorList>
    </citation>
    <scope>NUCLEOTIDE SEQUENCE [LARGE SCALE GENOMIC DNA]</scope>
    <source>
        <strain evidence="2 3">BE187</strain>
    </source>
</reference>